<dbReference type="AlphaFoldDB" id="A0A1Y5HTF5"/>
<name>A0A1Y5HTF5_OLEAN</name>
<accession>A0A1Y5HTF5</accession>
<evidence type="ECO:0000313" key="1">
    <source>
        <dbReference type="EMBL" id="OUS40591.1"/>
    </source>
</evidence>
<sequence>MNANPALLSLSDIASQAHEKIQQDFEDINPVIGVMQGMRKMGIPADVMSIDCLASNKRILLVLHDELPEIVRYQFTFSDQDPSDDYQQLGSSEVTCEAVYGWIKEYFLVAR</sequence>
<protein>
    <submittedName>
        <fullName evidence="1">Uncharacterized protein</fullName>
    </submittedName>
</protein>
<reference evidence="2" key="1">
    <citation type="journal article" date="2017" name="Proc. Natl. Acad. Sci. U.S.A.">
        <title>Simulation of Deepwater Horizon oil plume reveals substrate specialization within a complex community of hydrocarbon degraders.</title>
        <authorList>
            <person name="Hu P."/>
            <person name="Dubinsky E.A."/>
            <person name="Probst A.J."/>
            <person name="Wang J."/>
            <person name="Sieber C.M.K."/>
            <person name="Tom L.M."/>
            <person name="Gardinali P."/>
            <person name="Banfield J.F."/>
            <person name="Atlas R.M."/>
            <person name="Andersen G.L."/>
        </authorList>
    </citation>
    <scope>NUCLEOTIDE SEQUENCE [LARGE SCALE GENOMIC DNA]</scope>
</reference>
<comment type="caution">
    <text evidence="1">The sequence shown here is derived from an EMBL/GenBank/DDBJ whole genome shotgun (WGS) entry which is preliminary data.</text>
</comment>
<dbReference type="Proteomes" id="UP000227088">
    <property type="component" value="Unassembled WGS sequence"/>
</dbReference>
<dbReference type="EMBL" id="MABE01000303">
    <property type="protein sequence ID" value="OUS40591.1"/>
    <property type="molecule type" value="Genomic_DNA"/>
</dbReference>
<organism evidence="1 2">
    <name type="scientific">Oleispira antarctica</name>
    <dbReference type="NCBI Taxonomy" id="188908"/>
    <lineage>
        <taxon>Bacteria</taxon>
        <taxon>Pseudomonadati</taxon>
        <taxon>Pseudomonadota</taxon>
        <taxon>Gammaproteobacteria</taxon>
        <taxon>Oceanospirillales</taxon>
        <taxon>Oceanospirillaceae</taxon>
        <taxon>Oleispira</taxon>
    </lineage>
</organism>
<proteinExistence type="predicted"/>
<evidence type="ECO:0000313" key="2">
    <source>
        <dbReference type="Proteomes" id="UP000227088"/>
    </source>
</evidence>
<gene>
    <name evidence="1" type="ORF">A9R00_05240</name>
</gene>